<keyword evidence="7" id="KW-0472">Membrane</keyword>
<dbReference type="InterPro" id="IPR000436">
    <property type="entry name" value="Sushi_SCR_CCP_dom"/>
</dbReference>
<dbReference type="GeneTree" id="ENSGT00940000164219"/>
<evidence type="ECO:0000256" key="5">
    <source>
        <dbReference type="PROSITE-ProRule" id="PRU00302"/>
    </source>
</evidence>
<dbReference type="InterPro" id="IPR050350">
    <property type="entry name" value="Compl-Cell_Adhes-Reg"/>
</dbReference>
<dbReference type="InterPro" id="IPR035976">
    <property type="entry name" value="Sushi/SCR/CCP_sf"/>
</dbReference>
<feature type="transmembrane region" description="Helical" evidence="7">
    <location>
        <begin position="209"/>
        <end position="231"/>
    </location>
</feature>
<comment type="caution">
    <text evidence="5">Lacks conserved residue(s) required for the propagation of feature annotation.</text>
</comment>
<feature type="domain" description="Sushi" evidence="8">
    <location>
        <begin position="39"/>
        <end position="103"/>
    </location>
</feature>
<feature type="domain" description="Sushi" evidence="8">
    <location>
        <begin position="104"/>
        <end position="165"/>
    </location>
</feature>
<dbReference type="PANTHER" id="PTHR19325">
    <property type="entry name" value="COMPLEMENT COMPONENT-RELATED SUSHI DOMAIN-CONTAINING"/>
    <property type="match status" value="1"/>
</dbReference>
<evidence type="ECO:0000256" key="4">
    <source>
        <dbReference type="ARBA" id="ARBA00023180"/>
    </source>
</evidence>
<evidence type="ECO:0000259" key="8">
    <source>
        <dbReference type="PROSITE" id="PS50923"/>
    </source>
</evidence>
<evidence type="ECO:0000256" key="7">
    <source>
        <dbReference type="SAM" id="Phobius"/>
    </source>
</evidence>
<evidence type="ECO:0000313" key="10">
    <source>
        <dbReference type="Proteomes" id="UP000001646"/>
    </source>
</evidence>
<dbReference type="Gene3D" id="2.10.70.10">
    <property type="entry name" value="Complement Module, domain 1"/>
    <property type="match status" value="3"/>
</dbReference>
<dbReference type="PANTHER" id="PTHR19325:SF575">
    <property type="entry name" value="LOCOMOTION-RELATED PROTEIN HIKARU GENKI"/>
    <property type="match status" value="1"/>
</dbReference>
<keyword evidence="4" id="KW-0325">Glycoprotein</keyword>
<keyword evidence="7" id="KW-0812">Transmembrane</keyword>
<keyword evidence="2" id="KW-0677">Repeat</keyword>
<feature type="compositionally biased region" description="Polar residues" evidence="6">
    <location>
        <begin position="164"/>
        <end position="177"/>
    </location>
</feature>
<dbReference type="Ensembl" id="ENSACAT00000049106.1">
    <property type="protein sequence ID" value="ENSACAP00000037812.1"/>
    <property type="gene ID" value="ENSACAG00000037667.1"/>
</dbReference>
<dbReference type="AlphaFoldDB" id="A0A803TRH2"/>
<dbReference type="Proteomes" id="UP000001646">
    <property type="component" value="Unplaced"/>
</dbReference>
<name>A0A803TRH2_ANOCA</name>
<dbReference type="SMART" id="SM00032">
    <property type="entry name" value="CCP"/>
    <property type="match status" value="2"/>
</dbReference>
<accession>A0A803TRH2</accession>
<feature type="region of interest" description="Disordered" evidence="6">
    <location>
        <begin position="158"/>
        <end position="202"/>
    </location>
</feature>
<organism evidence="9 10">
    <name type="scientific">Anolis carolinensis</name>
    <name type="common">Green anole</name>
    <name type="synonym">American chameleon</name>
    <dbReference type="NCBI Taxonomy" id="28377"/>
    <lineage>
        <taxon>Eukaryota</taxon>
        <taxon>Metazoa</taxon>
        <taxon>Chordata</taxon>
        <taxon>Craniata</taxon>
        <taxon>Vertebrata</taxon>
        <taxon>Euteleostomi</taxon>
        <taxon>Lepidosauria</taxon>
        <taxon>Squamata</taxon>
        <taxon>Bifurcata</taxon>
        <taxon>Unidentata</taxon>
        <taxon>Episquamata</taxon>
        <taxon>Toxicofera</taxon>
        <taxon>Iguania</taxon>
        <taxon>Dactyloidae</taxon>
        <taxon>Anolis</taxon>
    </lineage>
</organism>
<reference evidence="9" key="3">
    <citation type="submission" date="2025-09" db="UniProtKB">
        <authorList>
            <consortium name="Ensembl"/>
        </authorList>
    </citation>
    <scope>IDENTIFICATION</scope>
</reference>
<evidence type="ECO:0000256" key="2">
    <source>
        <dbReference type="ARBA" id="ARBA00022737"/>
    </source>
</evidence>
<dbReference type="Pfam" id="PF00084">
    <property type="entry name" value="Sushi"/>
    <property type="match status" value="3"/>
</dbReference>
<dbReference type="CDD" id="cd00033">
    <property type="entry name" value="CCP"/>
    <property type="match status" value="2"/>
</dbReference>
<evidence type="ECO:0000256" key="3">
    <source>
        <dbReference type="ARBA" id="ARBA00023157"/>
    </source>
</evidence>
<sequence length="242" mass="26783">MESVTYKCLDGFYNIYGKLDVVTCLSDSTWSDIEEFCQRSCYSPSRYRFARPRLEDIKTYYPANTRVTYICRPGYDTIPGISSVVTCLENNYTWTNLPVFCEGKSCGDPGKPENGEVVILTNLLFSAKVNFICAEGYILVGVSSAQCVLKGDGVEWKPEPPKCQRQTSPTKSPTSENKPFGKETTNRGTEFTMSHAEDVPKSKPEIGRITGIVAGSVVAVIFLAASIVACLKRTHLWHPSTS</sequence>
<keyword evidence="7" id="KW-1133">Transmembrane helix</keyword>
<reference evidence="9" key="1">
    <citation type="submission" date="2009-12" db="EMBL/GenBank/DDBJ databases">
        <title>The Genome Sequence of Anolis carolinensis (Green Anole Lizard).</title>
        <authorList>
            <consortium name="The Genome Sequencing Platform"/>
            <person name="Di Palma F."/>
            <person name="Alfoldi J."/>
            <person name="Heiman D."/>
            <person name="Young S."/>
            <person name="Grabherr M."/>
            <person name="Johnson J."/>
            <person name="Lander E.S."/>
            <person name="Lindblad-Toh K."/>
        </authorList>
    </citation>
    <scope>NUCLEOTIDE SEQUENCE [LARGE SCALE GENOMIC DNA]</scope>
    <source>
        <strain evidence="9">JBL SC #1</strain>
    </source>
</reference>
<keyword evidence="10" id="KW-1185">Reference proteome</keyword>
<keyword evidence="3" id="KW-1015">Disulfide bond</keyword>
<evidence type="ECO:0000256" key="1">
    <source>
        <dbReference type="ARBA" id="ARBA00022659"/>
    </source>
</evidence>
<dbReference type="SUPFAM" id="SSF57535">
    <property type="entry name" value="Complement control module/SCR domain"/>
    <property type="match status" value="3"/>
</dbReference>
<protein>
    <recommendedName>
        <fullName evidence="8">Sushi domain-containing protein</fullName>
    </recommendedName>
</protein>
<keyword evidence="1 5" id="KW-0768">Sushi</keyword>
<dbReference type="PROSITE" id="PS50923">
    <property type="entry name" value="SUSHI"/>
    <property type="match status" value="2"/>
</dbReference>
<dbReference type="FunFam" id="2.10.70.10:FF:000055">
    <property type="entry name" value="Complement decay-accelerating factor, GPI-anchored"/>
    <property type="match status" value="1"/>
</dbReference>
<proteinExistence type="predicted"/>
<reference evidence="9" key="2">
    <citation type="submission" date="2025-08" db="UniProtKB">
        <authorList>
            <consortium name="Ensembl"/>
        </authorList>
    </citation>
    <scope>IDENTIFICATION</scope>
</reference>
<evidence type="ECO:0000256" key="6">
    <source>
        <dbReference type="SAM" id="MobiDB-lite"/>
    </source>
</evidence>
<evidence type="ECO:0000313" key="9">
    <source>
        <dbReference type="Ensembl" id="ENSACAP00000037812.1"/>
    </source>
</evidence>